<dbReference type="OrthoDB" id="203863at2157"/>
<dbReference type="AlphaFoldDB" id="A0A1H8S222"/>
<dbReference type="EMBL" id="FOCX01000017">
    <property type="protein sequence ID" value="SEO72388.1"/>
    <property type="molecule type" value="Genomic_DNA"/>
</dbReference>
<feature type="region of interest" description="Disordered" evidence="1">
    <location>
        <begin position="36"/>
        <end position="64"/>
    </location>
</feature>
<gene>
    <name evidence="3" type="ORF">SAMN05216388_1017111</name>
</gene>
<name>A0A1H8S222_9EURY</name>
<dbReference type="RefSeq" id="WP_092662155.1">
    <property type="nucleotide sequence ID" value="NZ_FOCX01000017.1"/>
</dbReference>
<dbReference type="Proteomes" id="UP000198775">
    <property type="component" value="Unassembled WGS sequence"/>
</dbReference>
<organism evidence="3 4">
    <name type="scientific">Halorientalis persicus</name>
    <dbReference type="NCBI Taxonomy" id="1367881"/>
    <lineage>
        <taxon>Archaea</taxon>
        <taxon>Methanobacteriati</taxon>
        <taxon>Methanobacteriota</taxon>
        <taxon>Stenosarchaea group</taxon>
        <taxon>Halobacteria</taxon>
        <taxon>Halobacteriales</taxon>
        <taxon>Haloarculaceae</taxon>
        <taxon>Halorientalis</taxon>
    </lineage>
</organism>
<proteinExistence type="predicted"/>
<keyword evidence="4" id="KW-1185">Reference proteome</keyword>
<feature type="domain" description="DUF8009" evidence="2">
    <location>
        <begin position="13"/>
        <end position="166"/>
    </location>
</feature>
<sequence length="179" mass="20497">MAQQIATTDGGSDENHPAADLETIVVDPEAVVETMRRTKRDETEQRSHVLRVSPPFEGEQTATTHVSEDHAHYPPEMDPKPLHIGAVAFLVGHDEGSRHPKFRNEWSYPDISEVRSIYRDDVPEDEQDDEAWDEWWDTAVEMWEGRVRHALQKTDEITLTSQHPDIEATTVAVRFESDE</sequence>
<dbReference type="InterPro" id="IPR058322">
    <property type="entry name" value="DUF8009"/>
</dbReference>
<reference evidence="4" key="1">
    <citation type="submission" date="2016-10" db="EMBL/GenBank/DDBJ databases">
        <authorList>
            <person name="Varghese N."/>
            <person name="Submissions S."/>
        </authorList>
    </citation>
    <scope>NUCLEOTIDE SEQUENCE [LARGE SCALE GENOMIC DNA]</scope>
    <source>
        <strain evidence="4">IBRC-M 10043</strain>
    </source>
</reference>
<accession>A0A1H8S222</accession>
<evidence type="ECO:0000313" key="3">
    <source>
        <dbReference type="EMBL" id="SEO72388.1"/>
    </source>
</evidence>
<evidence type="ECO:0000256" key="1">
    <source>
        <dbReference type="SAM" id="MobiDB-lite"/>
    </source>
</evidence>
<feature type="compositionally biased region" description="Basic and acidic residues" evidence="1">
    <location>
        <begin position="36"/>
        <end position="47"/>
    </location>
</feature>
<evidence type="ECO:0000313" key="4">
    <source>
        <dbReference type="Proteomes" id="UP000198775"/>
    </source>
</evidence>
<evidence type="ECO:0000259" key="2">
    <source>
        <dbReference type="Pfam" id="PF26033"/>
    </source>
</evidence>
<protein>
    <recommendedName>
        <fullName evidence="2">DUF8009 domain-containing protein</fullName>
    </recommendedName>
</protein>
<feature type="compositionally biased region" description="Polar residues" evidence="1">
    <location>
        <begin position="1"/>
        <end position="10"/>
    </location>
</feature>
<dbReference type="Pfam" id="PF26033">
    <property type="entry name" value="DUF8009"/>
    <property type="match status" value="1"/>
</dbReference>
<feature type="region of interest" description="Disordered" evidence="1">
    <location>
        <begin position="1"/>
        <end position="21"/>
    </location>
</feature>